<evidence type="ECO:0000259" key="5">
    <source>
        <dbReference type="Pfam" id="PF25944"/>
    </source>
</evidence>
<dbReference type="Gene3D" id="2.40.30.170">
    <property type="match status" value="1"/>
</dbReference>
<dbReference type="Gene3D" id="2.40.50.100">
    <property type="match status" value="1"/>
</dbReference>
<dbReference type="InterPro" id="IPR058637">
    <property type="entry name" value="YknX-like_C"/>
</dbReference>
<feature type="domain" description="YknX-like C-terminal permuted SH3-like" evidence="6">
    <location>
        <begin position="305"/>
        <end position="371"/>
    </location>
</feature>
<dbReference type="Gene3D" id="1.10.287.470">
    <property type="entry name" value="Helix hairpin bin"/>
    <property type="match status" value="1"/>
</dbReference>
<dbReference type="InterPro" id="IPR006143">
    <property type="entry name" value="RND_pump_MFP"/>
</dbReference>
<evidence type="ECO:0000313" key="7">
    <source>
        <dbReference type="EMBL" id="SHN06113.1"/>
    </source>
</evidence>
<proteinExistence type="inferred from homology"/>
<dbReference type="Proteomes" id="UP000184280">
    <property type="component" value="Unassembled WGS sequence"/>
</dbReference>
<dbReference type="GO" id="GO:0005886">
    <property type="term" value="C:plasma membrane"/>
    <property type="evidence" value="ECO:0007669"/>
    <property type="project" value="TreeGrafter"/>
</dbReference>
<dbReference type="InterPro" id="IPR058625">
    <property type="entry name" value="MdtA-like_BSH"/>
</dbReference>
<dbReference type="Pfam" id="PF25917">
    <property type="entry name" value="BSH_RND"/>
    <property type="match status" value="1"/>
</dbReference>
<comment type="similarity">
    <text evidence="1">Belongs to the membrane fusion protein (MFP) (TC 8.A.1) family.</text>
</comment>
<dbReference type="AlphaFoldDB" id="A0A1M7NQ98"/>
<reference evidence="7 8" key="1">
    <citation type="submission" date="2016-11" db="EMBL/GenBank/DDBJ databases">
        <authorList>
            <person name="Jaros S."/>
            <person name="Januszkiewicz K."/>
            <person name="Wedrychowicz H."/>
        </authorList>
    </citation>
    <scope>NUCLEOTIDE SEQUENCE [LARGE SCALE GENOMIC DNA]</scope>
    <source>
        <strain evidence="7 8">BPI-34</strain>
    </source>
</reference>
<dbReference type="PANTHER" id="PTHR30158:SF23">
    <property type="entry name" value="MULTIDRUG RESISTANCE PROTEIN MEXA"/>
    <property type="match status" value="1"/>
</dbReference>
<dbReference type="EMBL" id="FRCJ01000011">
    <property type="protein sequence ID" value="SHN06113.1"/>
    <property type="molecule type" value="Genomic_DNA"/>
</dbReference>
<accession>A0A1M7NQ98</accession>
<feature type="coiled-coil region" evidence="2">
    <location>
        <begin position="142"/>
        <end position="169"/>
    </location>
</feature>
<evidence type="ECO:0000256" key="2">
    <source>
        <dbReference type="SAM" id="Coils"/>
    </source>
</evidence>
<dbReference type="NCBIfam" id="TIGR01730">
    <property type="entry name" value="RND_mfp"/>
    <property type="match status" value="1"/>
</dbReference>
<dbReference type="Pfam" id="PF25989">
    <property type="entry name" value="YknX_C"/>
    <property type="match status" value="1"/>
</dbReference>
<keyword evidence="2" id="KW-0175">Coiled coil</keyword>
<feature type="domain" description="Multidrug resistance protein MdtA-like barrel-sandwich hybrid" evidence="4">
    <location>
        <begin position="64"/>
        <end position="205"/>
    </location>
</feature>
<name>A0A1M7NQ98_XYLRU</name>
<feature type="domain" description="Multidrug resistance protein MdtA-like alpha-helical hairpin" evidence="3">
    <location>
        <begin position="105"/>
        <end position="173"/>
    </location>
</feature>
<dbReference type="Pfam" id="PF25944">
    <property type="entry name" value="Beta-barrel_RND"/>
    <property type="match status" value="1"/>
</dbReference>
<evidence type="ECO:0000259" key="6">
    <source>
        <dbReference type="Pfam" id="PF25989"/>
    </source>
</evidence>
<evidence type="ECO:0000259" key="3">
    <source>
        <dbReference type="Pfam" id="PF25876"/>
    </source>
</evidence>
<sequence>MLMLIETYRSYILGSVALCALLALVSCGEGAVSTSSNVYKTLCVKRQDFTQMRQFMSNIESKENINVNALIGGTLKTVCVKEGARVKKGQPLFIIDQAPYIAAVNAAKAQVVTARAALSTAQLNLDGKEKLYEQQMVGEFDLRRARHAKEEAAAQLEAAQAELAAARSNLDYTTIYSPVDGTISIMNFTEGDVVFPTSTLSIATIAANKQIYAYITLSEKLLVNLFEEYDCSTSDELLKKLPPVSLYTTWGEELPQKGHFDAVSGEADVLTGSVLLRASFDNPSEMFRNGSNGYVGLPTTRHGVFVIPQEATIHIQDKCFVYRIVDGKAVSTEVKGLSANDEHYVVTSGLNDGDVIIAENAGMVTDGMAVVQETGKKKL</sequence>
<dbReference type="GO" id="GO:0030313">
    <property type="term" value="C:cell envelope"/>
    <property type="evidence" value="ECO:0007669"/>
    <property type="project" value="UniProtKB-SubCell"/>
</dbReference>
<dbReference type="Pfam" id="PF25876">
    <property type="entry name" value="HH_MFP_RND"/>
    <property type="match status" value="1"/>
</dbReference>
<dbReference type="Gene3D" id="2.40.420.20">
    <property type="match status" value="1"/>
</dbReference>
<dbReference type="PANTHER" id="PTHR30158">
    <property type="entry name" value="ACRA/E-RELATED COMPONENT OF DRUG EFFLUX TRANSPORTER"/>
    <property type="match status" value="1"/>
</dbReference>
<dbReference type="InterPro" id="IPR058626">
    <property type="entry name" value="MdtA-like_b-barrel"/>
</dbReference>
<evidence type="ECO:0000256" key="1">
    <source>
        <dbReference type="ARBA" id="ARBA00009477"/>
    </source>
</evidence>
<protein>
    <submittedName>
        <fullName evidence="7">Membrane fusion protein, multidrug efflux system</fullName>
    </submittedName>
</protein>
<evidence type="ECO:0000313" key="8">
    <source>
        <dbReference type="Proteomes" id="UP000184280"/>
    </source>
</evidence>
<gene>
    <name evidence="7" type="ORF">SAMN04488494_0130</name>
</gene>
<dbReference type="GO" id="GO:0015562">
    <property type="term" value="F:efflux transmembrane transporter activity"/>
    <property type="evidence" value="ECO:0007669"/>
    <property type="project" value="InterPro"/>
</dbReference>
<organism evidence="7 8">
    <name type="scientific">Xylanibacter ruminicola</name>
    <name type="common">Prevotella ruminicola</name>
    <dbReference type="NCBI Taxonomy" id="839"/>
    <lineage>
        <taxon>Bacteria</taxon>
        <taxon>Pseudomonadati</taxon>
        <taxon>Bacteroidota</taxon>
        <taxon>Bacteroidia</taxon>
        <taxon>Bacteroidales</taxon>
        <taxon>Prevotellaceae</taxon>
        <taxon>Xylanibacter</taxon>
    </lineage>
</organism>
<evidence type="ECO:0000259" key="4">
    <source>
        <dbReference type="Pfam" id="PF25917"/>
    </source>
</evidence>
<dbReference type="GO" id="GO:0046677">
    <property type="term" value="P:response to antibiotic"/>
    <property type="evidence" value="ECO:0007669"/>
    <property type="project" value="TreeGrafter"/>
</dbReference>
<dbReference type="InterPro" id="IPR058624">
    <property type="entry name" value="MdtA-like_HH"/>
</dbReference>
<feature type="domain" description="Multidrug resistance protein MdtA-like beta-barrel" evidence="5">
    <location>
        <begin position="211"/>
        <end position="288"/>
    </location>
</feature>
<dbReference type="SUPFAM" id="SSF111369">
    <property type="entry name" value="HlyD-like secretion proteins"/>
    <property type="match status" value="1"/>
</dbReference>